<name>A0A8S5VDS2_9CAUD</name>
<organism evidence="1">
    <name type="scientific">Siphoviridae sp. ctGa111</name>
    <dbReference type="NCBI Taxonomy" id="2825413"/>
    <lineage>
        <taxon>Viruses</taxon>
        <taxon>Duplodnaviria</taxon>
        <taxon>Heunggongvirae</taxon>
        <taxon>Uroviricota</taxon>
        <taxon>Caudoviricetes</taxon>
    </lineage>
</organism>
<proteinExistence type="predicted"/>
<protein>
    <submittedName>
        <fullName evidence="1">TFIIB zinc-binding</fullName>
    </submittedName>
</protein>
<sequence>MMLIYLLLRNGLFPKYLRMGVNPLKCLAVLGFLDRTNSCSTGVIQRNFVFVISLDGKKLRIKMINNPFAEDGIISCQCCGSGEYLFNKDGNRNGYCGNCGARIDWQEDKDGWKNTNTDLPKYGVLCKIKYKDGREDTAVLSSYIGWHTEGVLNTLKEPDYWRYMIEEEKNGA</sequence>
<reference evidence="1" key="1">
    <citation type="journal article" date="2021" name="Proc. Natl. Acad. Sci. U.S.A.">
        <title>A Catalog of Tens of Thousands of Viruses from Human Metagenomes Reveals Hidden Associations with Chronic Diseases.</title>
        <authorList>
            <person name="Tisza M.J."/>
            <person name="Buck C.B."/>
        </authorList>
    </citation>
    <scope>NUCLEOTIDE SEQUENCE</scope>
    <source>
        <strain evidence="1">CtGa111</strain>
    </source>
</reference>
<evidence type="ECO:0000313" key="1">
    <source>
        <dbReference type="EMBL" id="DAG04824.1"/>
    </source>
</evidence>
<accession>A0A8S5VDS2</accession>
<dbReference type="EMBL" id="BK016245">
    <property type="protein sequence ID" value="DAG04824.1"/>
    <property type="molecule type" value="Genomic_DNA"/>
</dbReference>